<dbReference type="Proteomes" id="UP000008952">
    <property type="component" value="Unassembled WGS sequence"/>
</dbReference>
<dbReference type="PATRIC" id="fig|1094558.3.peg.1172"/>
<dbReference type="GO" id="GO:0003887">
    <property type="term" value="F:DNA-directed DNA polymerase activity"/>
    <property type="evidence" value="ECO:0007669"/>
    <property type="project" value="InterPro"/>
</dbReference>
<evidence type="ECO:0000313" key="2">
    <source>
        <dbReference type="Proteomes" id="UP000008952"/>
    </source>
</evidence>
<dbReference type="GO" id="GO:0003677">
    <property type="term" value="F:DNA binding"/>
    <property type="evidence" value="ECO:0007669"/>
    <property type="project" value="InterPro"/>
</dbReference>
<gene>
    <name evidence="1" type="ORF">ME5_01077</name>
</gene>
<evidence type="ECO:0008006" key="3">
    <source>
        <dbReference type="Google" id="ProtNLM"/>
    </source>
</evidence>
<dbReference type="eggNOG" id="COG2927">
    <property type="taxonomic scope" value="Bacteria"/>
</dbReference>
<evidence type="ECO:0000313" key="1">
    <source>
        <dbReference type="EMBL" id="EJF90676.1"/>
    </source>
</evidence>
<dbReference type="NCBIfam" id="NF004347">
    <property type="entry name" value="PRK05728.1-4"/>
    <property type="match status" value="1"/>
</dbReference>
<organism evidence="1 2">
    <name type="scientific">Bartonella tamiae Th239</name>
    <dbReference type="NCBI Taxonomy" id="1094558"/>
    <lineage>
        <taxon>Bacteria</taxon>
        <taxon>Pseudomonadati</taxon>
        <taxon>Pseudomonadota</taxon>
        <taxon>Alphaproteobacteria</taxon>
        <taxon>Hyphomicrobiales</taxon>
        <taxon>Bartonellaceae</taxon>
        <taxon>Bartonella</taxon>
    </lineage>
</organism>
<dbReference type="InterPro" id="IPR007459">
    <property type="entry name" value="DNA_pol3_chi"/>
</dbReference>
<dbReference type="STRING" id="1094558.ME5_01077"/>
<dbReference type="GO" id="GO:0006260">
    <property type="term" value="P:DNA replication"/>
    <property type="evidence" value="ECO:0007669"/>
    <property type="project" value="InterPro"/>
</dbReference>
<dbReference type="EMBL" id="AIMB01000007">
    <property type="protein sequence ID" value="EJF90676.1"/>
    <property type="molecule type" value="Genomic_DNA"/>
</dbReference>
<dbReference type="GO" id="GO:0032298">
    <property type="term" value="P:positive regulation of DNA-templated DNA replication initiation"/>
    <property type="evidence" value="ECO:0007669"/>
    <property type="project" value="TreeGrafter"/>
</dbReference>
<dbReference type="AlphaFoldDB" id="J0QXA1"/>
<proteinExistence type="predicted"/>
<dbReference type="HOGENOM" id="CLU_131584_4_0_5"/>
<reference evidence="1 2" key="1">
    <citation type="submission" date="2012-03" db="EMBL/GenBank/DDBJ databases">
        <title>The Genome Sequence of Bartonella tamiae Th239.</title>
        <authorList>
            <consortium name="The Broad Institute Genome Sequencing Platform"/>
            <consortium name="The Broad Institute Genome Sequencing Center for Infectious Disease"/>
            <person name="Feldgarden M."/>
            <person name="Kirby J."/>
            <person name="Kosoy M."/>
            <person name="Birtles R."/>
            <person name="Probert W.S."/>
            <person name="Chiaraviglio L."/>
            <person name="Young S.K."/>
            <person name="Zeng Q."/>
            <person name="Gargeya S."/>
            <person name="Fitzgerald M."/>
            <person name="Haas B."/>
            <person name="Abouelleil A."/>
            <person name="Alvarado L."/>
            <person name="Arachchi H.M."/>
            <person name="Berlin A."/>
            <person name="Chapman S.B."/>
            <person name="Gearin G."/>
            <person name="Goldberg J."/>
            <person name="Griggs A."/>
            <person name="Gujja S."/>
            <person name="Hansen M."/>
            <person name="Heiman D."/>
            <person name="Howarth C."/>
            <person name="Larimer J."/>
            <person name="Lui A."/>
            <person name="MacDonald P.J.P."/>
            <person name="McCowen C."/>
            <person name="Montmayeur A."/>
            <person name="Murphy C."/>
            <person name="Neiman D."/>
            <person name="Pearson M."/>
            <person name="Priest M."/>
            <person name="Roberts A."/>
            <person name="Saif S."/>
            <person name="Shea T."/>
            <person name="Sisk P."/>
            <person name="Stolte C."/>
            <person name="Sykes S."/>
            <person name="Wortman J."/>
            <person name="Nusbaum C."/>
            <person name="Birren B."/>
        </authorList>
    </citation>
    <scope>NUCLEOTIDE SEQUENCE [LARGE SCALE GENOMIC DNA]</scope>
    <source>
        <strain evidence="1 2">Th239</strain>
    </source>
</reference>
<protein>
    <recommendedName>
        <fullName evidence="3">DNA polymerase III subunit chi</fullName>
    </recommendedName>
</protein>
<sequence length="153" mass="18245">MRADLTEILFYHLTRSTLDEALPGLVERSLQRGWKASIQCLSEERCTHLDNHLWAYSEDSFIGHGTHNDCDHDLQPVYLTTREDNPNHSTVRFLLEGAFCTNVDKYQRLVVMFEGDDHDLVRLTREHWKHYRDQNHTLTYWQQTENGRWEKKT</sequence>
<dbReference type="SUPFAM" id="SSF102400">
    <property type="entry name" value="DNA polymerase III chi subunit"/>
    <property type="match status" value="1"/>
</dbReference>
<accession>J0QXA1</accession>
<keyword evidence="2" id="KW-1185">Reference proteome</keyword>
<dbReference type="Gene3D" id="3.40.50.10110">
    <property type="entry name" value="DNA polymerase III subunit chi"/>
    <property type="match status" value="1"/>
</dbReference>
<name>J0QXA1_9HYPH</name>
<dbReference type="PANTHER" id="PTHR38767:SF1">
    <property type="entry name" value="DNA POLYMERASE III SUBUNIT CHI"/>
    <property type="match status" value="1"/>
</dbReference>
<dbReference type="OrthoDB" id="9795973at2"/>
<dbReference type="Pfam" id="PF04364">
    <property type="entry name" value="DNA_pol3_chi"/>
    <property type="match status" value="1"/>
</dbReference>
<comment type="caution">
    <text evidence="1">The sequence shown here is derived from an EMBL/GenBank/DDBJ whole genome shotgun (WGS) entry which is preliminary data.</text>
</comment>
<dbReference type="InterPro" id="IPR036768">
    <property type="entry name" value="PolIII_chi_sf"/>
</dbReference>
<dbReference type="PANTHER" id="PTHR38767">
    <property type="entry name" value="DNA POLYMERASE III SUBUNIT CHI"/>
    <property type="match status" value="1"/>
</dbReference>